<dbReference type="Gene3D" id="2.60.120.260">
    <property type="entry name" value="Galactose-binding domain-like"/>
    <property type="match status" value="1"/>
</dbReference>
<dbReference type="AlphaFoldDB" id="A0A944HFD9"/>
<feature type="signal peptide" evidence="1">
    <location>
        <begin position="1"/>
        <end position="46"/>
    </location>
</feature>
<sequence length="257" mass="27289">MPEKRLREDDCTGTARSIPRFRRRLFMLVKTLIAAGVALATSQAHALQILDYGWEDGVGTILGSFGNLADATNVSGPQSGSDGDSSYGVSGARSGSRFLHVAEAPLSGTPQAYLAFVTGLQAGDLVSASFWGYDSSAGTNPSLRIWGHYADAADINSYVKSAGGSNTYTDGSGWSELSNTWTFDGGATDGLVIEARLYSMTVGGNDRTDFWIDDLRISAPDHATIQFAAAVPEPESYALMLAGLGMMGVIARRRSRR</sequence>
<evidence type="ECO:0000313" key="3">
    <source>
        <dbReference type="EMBL" id="MBT0963641.1"/>
    </source>
</evidence>
<keyword evidence="1" id="KW-0732">Signal</keyword>
<protein>
    <submittedName>
        <fullName evidence="3">PEP-CTERM sorting domain-containing protein</fullName>
    </submittedName>
</protein>
<evidence type="ECO:0000259" key="2">
    <source>
        <dbReference type="Pfam" id="PF07589"/>
    </source>
</evidence>
<proteinExistence type="predicted"/>
<feature type="chain" id="PRO_5037014082" evidence="1">
    <location>
        <begin position="47"/>
        <end position="257"/>
    </location>
</feature>
<dbReference type="Pfam" id="PF07589">
    <property type="entry name" value="PEP-CTERM"/>
    <property type="match status" value="1"/>
</dbReference>
<comment type="caution">
    <text evidence="3">The sequence shown here is derived from an EMBL/GenBank/DDBJ whole genome shotgun (WGS) entry which is preliminary data.</text>
</comment>
<dbReference type="Proteomes" id="UP000694660">
    <property type="component" value="Unassembled WGS sequence"/>
</dbReference>
<feature type="domain" description="Ice-binding protein C-terminal" evidence="2">
    <location>
        <begin position="230"/>
        <end position="254"/>
    </location>
</feature>
<dbReference type="EMBL" id="JAEKFT010000034">
    <property type="protein sequence ID" value="MBT0963641.1"/>
    <property type="molecule type" value="Genomic_DNA"/>
</dbReference>
<dbReference type="NCBIfam" id="TIGR02595">
    <property type="entry name" value="PEP_CTERM"/>
    <property type="match status" value="1"/>
</dbReference>
<reference evidence="4" key="1">
    <citation type="journal article" date="2022" name="ISME J.">
        <title>Genetic and phylogenetic analysis of dissimilatory iodate-reducing bacteria identifies potential niches across the world's oceans.</title>
        <authorList>
            <person name="Reyes-Umana V."/>
            <person name="Henning Z."/>
            <person name="Lee K."/>
            <person name="Barnum T.P."/>
            <person name="Coates J.D."/>
        </authorList>
    </citation>
    <scope>NUCLEOTIDE SEQUENCE [LARGE SCALE GENOMIC DNA]</scope>
    <source>
        <strain evidence="4">IR12</strain>
    </source>
</reference>
<gene>
    <name evidence="3" type="ORF">I8J34_20845</name>
</gene>
<organism evidence="3 4">
    <name type="scientific">Denitromonas iodatirespirans</name>
    <dbReference type="NCBI Taxonomy" id="2795389"/>
    <lineage>
        <taxon>Bacteria</taxon>
        <taxon>Pseudomonadati</taxon>
        <taxon>Pseudomonadota</taxon>
        <taxon>Betaproteobacteria</taxon>
        <taxon>Rhodocyclales</taxon>
        <taxon>Zoogloeaceae</taxon>
        <taxon>Denitromonas</taxon>
    </lineage>
</organism>
<dbReference type="InterPro" id="IPR008979">
    <property type="entry name" value="Galactose-bd-like_sf"/>
</dbReference>
<keyword evidence="4" id="KW-1185">Reference proteome</keyword>
<accession>A0A944HFD9</accession>
<evidence type="ECO:0000313" key="4">
    <source>
        <dbReference type="Proteomes" id="UP000694660"/>
    </source>
</evidence>
<dbReference type="SUPFAM" id="SSF49785">
    <property type="entry name" value="Galactose-binding domain-like"/>
    <property type="match status" value="1"/>
</dbReference>
<name>A0A944HFD9_DENI1</name>
<evidence type="ECO:0000256" key="1">
    <source>
        <dbReference type="SAM" id="SignalP"/>
    </source>
</evidence>
<dbReference type="InterPro" id="IPR013424">
    <property type="entry name" value="Ice-binding_C"/>
</dbReference>